<accession>A0A165L5M1</accession>
<dbReference type="InParanoid" id="A0A165L5M1"/>
<name>A0A165L5M1_EXIGL</name>
<dbReference type="InterPro" id="IPR032675">
    <property type="entry name" value="LRR_dom_sf"/>
</dbReference>
<dbReference type="Proteomes" id="UP000077266">
    <property type="component" value="Unassembled WGS sequence"/>
</dbReference>
<evidence type="ECO:0008006" key="3">
    <source>
        <dbReference type="Google" id="ProtNLM"/>
    </source>
</evidence>
<dbReference type="EMBL" id="KV425931">
    <property type="protein sequence ID" value="KZV97384.1"/>
    <property type="molecule type" value="Genomic_DNA"/>
</dbReference>
<sequence>MTQSAVTVPCLHPASAVSGAKQAASSPRRSDSRMPQWARICAKNLTVDEWRSAAAAFQQYPQLGRAVDQLEVNSFGISTANCVDMAGLVNIFAQTPFLGELQLWWPTFGAGLGPEGYAVAGLASLTLLQLNIRSWSGFGISTLFAMFMHMPKLDVLSLWDASAEKSSVTLDELPNPPFSLSVFDCRGHVPQAAAVKLITCSQKTLSTVHLFYLPRGPYYQAIMAAVGGIADLRELTLYLLHNDHPDTDAGLRSLLAASRRLRSLNLKVPSVTRPSFLCRVLSSVESGRPLSSLTVQLFDQQDFRELLDVVRQARACRALQKLVFHILHTTRAIISALELVLRNYAAERRVDAMVYAGSLSP</sequence>
<gene>
    <name evidence="1" type="ORF">EXIGLDRAFT_731087</name>
</gene>
<dbReference type="SUPFAM" id="SSF52047">
    <property type="entry name" value="RNI-like"/>
    <property type="match status" value="1"/>
</dbReference>
<proteinExistence type="predicted"/>
<reference evidence="1 2" key="1">
    <citation type="journal article" date="2016" name="Mol. Biol. Evol.">
        <title>Comparative Genomics of Early-Diverging Mushroom-Forming Fungi Provides Insights into the Origins of Lignocellulose Decay Capabilities.</title>
        <authorList>
            <person name="Nagy L.G."/>
            <person name="Riley R."/>
            <person name="Tritt A."/>
            <person name="Adam C."/>
            <person name="Daum C."/>
            <person name="Floudas D."/>
            <person name="Sun H."/>
            <person name="Yadav J.S."/>
            <person name="Pangilinan J."/>
            <person name="Larsson K.H."/>
            <person name="Matsuura K."/>
            <person name="Barry K."/>
            <person name="Labutti K."/>
            <person name="Kuo R."/>
            <person name="Ohm R.A."/>
            <person name="Bhattacharya S.S."/>
            <person name="Shirouzu T."/>
            <person name="Yoshinaga Y."/>
            <person name="Martin F.M."/>
            <person name="Grigoriev I.V."/>
            <person name="Hibbett D.S."/>
        </authorList>
    </citation>
    <scope>NUCLEOTIDE SEQUENCE [LARGE SCALE GENOMIC DNA]</scope>
    <source>
        <strain evidence="1 2">HHB12029</strain>
    </source>
</reference>
<evidence type="ECO:0000313" key="2">
    <source>
        <dbReference type="Proteomes" id="UP000077266"/>
    </source>
</evidence>
<evidence type="ECO:0000313" key="1">
    <source>
        <dbReference type="EMBL" id="KZV97384.1"/>
    </source>
</evidence>
<dbReference type="AlphaFoldDB" id="A0A165L5M1"/>
<organism evidence="1 2">
    <name type="scientific">Exidia glandulosa HHB12029</name>
    <dbReference type="NCBI Taxonomy" id="1314781"/>
    <lineage>
        <taxon>Eukaryota</taxon>
        <taxon>Fungi</taxon>
        <taxon>Dikarya</taxon>
        <taxon>Basidiomycota</taxon>
        <taxon>Agaricomycotina</taxon>
        <taxon>Agaricomycetes</taxon>
        <taxon>Auriculariales</taxon>
        <taxon>Exidiaceae</taxon>
        <taxon>Exidia</taxon>
    </lineage>
</organism>
<protein>
    <recommendedName>
        <fullName evidence="3">F-box domain-containing protein</fullName>
    </recommendedName>
</protein>
<keyword evidence="2" id="KW-1185">Reference proteome</keyword>
<dbReference type="Gene3D" id="3.80.10.10">
    <property type="entry name" value="Ribonuclease Inhibitor"/>
    <property type="match status" value="1"/>
</dbReference>